<evidence type="ECO:0000256" key="5">
    <source>
        <dbReference type="ARBA" id="ARBA00022801"/>
    </source>
</evidence>
<keyword evidence="7" id="KW-1015">Disulfide bond</keyword>
<dbReference type="AlphaFoldDB" id="A0A254UFA6"/>
<evidence type="ECO:0000256" key="1">
    <source>
        <dbReference type="ARBA" id="ARBA00006249"/>
    </source>
</evidence>
<dbReference type="InterPro" id="IPR011118">
    <property type="entry name" value="Tannase/feruloyl_esterase"/>
</dbReference>
<dbReference type="EC" id="3.1.1.-" evidence="8"/>
<reference evidence="10" key="1">
    <citation type="submission" date="2018-10" db="EMBL/GenBank/DDBJ databases">
        <title>FDA dAtabase for Regulatory Grade micrObial Sequences (FDA-ARGOS): Supporting development and validation of Infectious Disease Dx tests.</title>
        <authorList>
            <person name="Kerrigan L."/>
            <person name="Tallon L."/>
            <person name="Sadzewicz L."/>
            <person name="Sengamalay N."/>
            <person name="Ott S."/>
            <person name="Godinez A."/>
            <person name="Nagaraj S."/>
            <person name="Vavikolanu K."/>
            <person name="Nadendla S."/>
            <person name="George J."/>
            <person name="Sichtig H."/>
        </authorList>
    </citation>
    <scope>NUCLEOTIDE SEQUENCE [LARGE SCALE GENOMIC DNA]</scope>
    <source>
        <strain evidence="10">FDAARGOS_311</strain>
    </source>
</reference>
<gene>
    <name evidence="9" type="ORF">CAN33_0030295</name>
</gene>
<dbReference type="EMBL" id="NKJJ02000002">
    <property type="protein sequence ID" value="TPR04550.1"/>
    <property type="molecule type" value="Genomic_DNA"/>
</dbReference>
<dbReference type="Proteomes" id="UP000197666">
    <property type="component" value="Unassembled WGS sequence"/>
</dbReference>
<keyword evidence="2" id="KW-0719">Serine esterase</keyword>
<dbReference type="GO" id="GO:0046872">
    <property type="term" value="F:metal ion binding"/>
    <property type="evidence" value="ECO:0007669"/>
    <property type="project" value="UniProtKB-KW"/>
</dbReference>
<dbReference type="VEuPathDB" id="FungiDB:An13g03810"/>
<dbReference type="GO" id="GO:0030600">
    <property type="term" value="F:feruloyl esterase activity"/>
    <property type="evidence" value="ECO:0007669"/>
    <property type="project" value="UniProtKB-ARBA"/>
</dbReference>
<evidence type="ECO:0000256" key="4">
    <source>
        <dbReference type="ARBA" id="ARBA00022729"/>
    </source>
</evidence>
<dbReference type="SUPFAM" id="SSF53474">
    <property type="entry name" value="alpha/beta-Hydrolases"/>
    <property type="match status" value="2"/>
</dbReference>
<keyword evidence="5 8" id="KW-0378">Hydrolase</keyword>
<feature type="signal peptide" evidence="8">
    <location>
        <begin position="1"/>
        <end position="18"/>
    </location>
</feature>
<dbReference type="PANTHER" id="PTHR33938:SF16">
    <property type="entry name" value="CARBOXYLIC ESTER HYDROLASE"/>
    <property type="match status" value="1"/>
</dbReference>
<keyword evidence="3" id="KW-0479">Metal-binding</keyword>
<sequence>MHRASLLLLFATWPTAFALESSLASVCTTSYIQSTLPADGTLMGITIKPSSVTAGAVYNNSIASNAFFPATTVDYCGVTFNYTHKGRDDNVQLTYWLPSPANFENRFLATGGEAYNINEDSMILAGGVMYGAAAGLTDGGWGSTSFDEVFLLANGTINWTDTYMFGYQAIHELTLIGREFTRNFYGRSKDTKIYTYYQGCSEGGREGWSQAQRFGEDYDGIITGAPAFHYAQQQINHLYSNVVEQTMNYYPPPCELEKIVNATIEACDPLDGKADGVIARSDLCKLHFDLSKLVGTPYACAPSATGGIGLNYGKRQSGSSSMNPAQNGTISAQGVAVAKKILDGLKDSQGRRGYLSYQPGADFDDAQTAYDDATENWTLKIASSGGEFVQKFVHLVDANNLANLTDVTYDTLIEWMQLAWNRYQDSLQTGNPDLSTIQKAGSRILHFHGESDPSIPTGSSVHYYEAVRQIMFPHLGVEEGASQLNDFYRLFLVPGGAHCAANPEQPNGPMPNTNMAVLIDWVEKGVTPITLNATILQGEREGENQQLCAWPKRPLWKTGTMECVFDRPSYETWIYDFDAYKVPLY</sequence>
<protein>
    <recommendedName>
        <fullName evidence="8">Carboxylic ester hydrolase</fullName>
        <ecNumber evidence="8">3.1.1.-</ecNumber>
    </recommendedName>
</protein>
<proteinExistence type="inferred from homology"/>
<evidence type="ECO:0000256" key="2">
    <source>
        <dbReference type="ARBA" id="ARBA00022487"/>
    </source>
</evidence>
<name>A0A254UFA6_ASPNG</name>
<dbReference type="VEuPathDB" id="FungiDB:M747DRAFT_358338"/>
<dbReference type="PANTHER" id="PTHR33938">
    <property type="entry name" value="FERULOYL ESTERASE B-RELATED"/>
    <property type="match status" value="1"/>
</dbReference>
<dbReference type="VEuPathDB" id="FungiDB:ATCC64974_90130"/>
<evidence type="ECO:0000313" key="10">
    <source>
        <dbReference type="Proteomes" id="UP000197666"/>
    </source>
</evidence>
<comment type="similarity">
    <text evidence="1 8">Belongs to the tannase family.</text>
</comment>
<dbReference type="InterPro" id="IPR029058">
    <property type="entry name" value="AB_hydrolase_fold"/>
</dbReference>
<organism evidence="9 10">
    <name type="scientific">Aspergillus niger</name>
    <dbReference type="NCBI Taxonomy" id="5061"/>
    <lineage>
        <taxon>Eukaryota</taxon>
        <taxon>Fungi</taxon>
        <taxon>Dikarya</taxon>
        <taxon>Ascomycota</taxon>
        <taxon>Pezizomycotina</taxon>
        <taxon>Eurotiomycetes</taxon>
        <taxon>Eurotiomycetidae</taxon>
        <taxon>Eurotiales</taxon>
        <taxon>Aspergillaceae</taxon>
        <taxon>Aspergillus</taxon>
        <taxon>Aspergillus subgen. Circumdati</taxon>
    </lineage>
</organism>
<accession>A0A254UFA6</accession>
<comment type="caution">
    <text evidence="9">The sequence shown here is derived from an EMBL/GenBank/DDBJ whole genome shotgun (WGS) entry which is preliminary data.</text>
</comment>
<evidence type="ECO:0000256" key="8">
    <source>
        <dbReference type="RuleBase" id="RU361238"/>
    </source>
</evidence>
<evidence type="ECO:0000256" key="6">
    <source>
        <dbReference type="ARBA" id="ARBA00022837"/>
    </source>
</evidence>
<feature type="chain" id="PRO_5015019024" description="Carboxylic ester hydrolase" evidence="8">
    <location>
        <begin position="19"/>
        <end position="585"/>
    </location>
</feature>
<dbReference type="Pfam" id="PF07519">
    <property type="entry name" value="Tannase"/>
    <property type="match status" value="1"/>
</dbReference>
<keyword evidence="4 8" id="KW-0732">Signal</keyword>
<evidence type="ECO:0000313" key="9">
    <source>
        <dbReference type="EMBL" id="TPR04550.1"/>
    </source>
</evidence>
<evidence type="ECO:0000256" key="3">
    <source>
        <dbReference type="ARBA" id="ARBA00022723"/>
    </source>
</evidence>
<dbReference type="VEuPathDB" id="FungiDB:ASPNIDRAFT2_1138949"/>
<evidence type="ECO:0000256" key="7">
    <source>
        <dbReference type="ARBA" id="ARBA00023157"/>
    </source>
</evidence>
<keyword evidence="6" id="KW-0106">Calcium</keyword>